<sequence length="80" mass="9138">MKALFVHWETDEGFRHRCLTNRAKRASTRSSKYTGGSVTFMKMKARQIASDVGKDIQIHPHAEEEQRDICLSAVLESLCE</sequence>
<accession>A0A445BXK4</accession>
<dbReference type="AlphaFoldDB" id="A0A445BXK4"/>
<organism evidence="1 2">
    <name type="scientific">Arachis hypogaea</name>
    <name type="common">Peanut</name>
    <dbReference type="NCBI Taxonomy" id="3818"/>
    <lineage>
        <taxon>Eukaryota</taxon>
        <taxon>Viridiplantae</taxon>
        <taxon>Streptophyta</taxon>
        <taxon>Embryophyta</taxon>
        <taxon>Tracheophyta</taxon>
        <taxon>Spermatophyta</taxon>
        <taxon>Magnoliopsida</taxon>
        <taxon>eudicotyledons</taxon>
        <taxon>Gunneridae</taxon>
        <taxon>Pentapetalae</taxon>
        <taxon>rosids</taxon>
        <taxon>fabids</taxon>
        <taxon>Fabales</taxon>
        <taxon>Fabaceae</taxon>
        <taxon>Papilionoideae</taxon>
        <taxon>50 kb inversion clade</taxon>
        <taxon>dalbergioids sensu lato</taxon>
        <taxon>Dalbergieae</taxon>
        <taxon>Pterocarpus clade</taxon>
        <taxon>Arachis</taxon>
    </lineage>
</organism>
<keyword evidence="2" id="KW-1185">Reference proteome</keyword>
<reference evidence="1 2" key="1">
    <citation type="submission" date="2019-01" db="EMBL/GenBank/DDBJ databases">
        <title>Sequencing of cultivated peanut Arachis hypogaea provides insights into genome evolution and oil improvement.</title>
        <authorList>
            <person name="Chen X."/>
        </authorList>
    </citation>
    <scope>NUCLEOTIDE SEQUENCE [LARGE SCALE GENOMIC DNA]</scope>
    <source>
        <strain evidence="2">cv. Fuhuasheng</strain>
        <tissue evidence="1">Leaves</tissue>
    </source>
</reference>
<gene>
    <name evidence="1" type="ORF">Ahy_A08g039882</name>
</gene>
<name>A0A445BXK4_ARAHY</name>
<evidence type="ECO:0000313" key="1">
    <source>
        <dbReference type="EMBL" id="RYR43474.1"/>
    </source>
</evidence>
<dbReference type="Proteomes" id="UP000289738">
    <property type="component" value="Chromosome A08"/>
</dbReference>
<dbReference type="EMBL" id="SDMP01000008">
    <property type="protein sequence ID" value="RYR43474.1"/>
    <property type="molecule type" value="Genomic_DNA"/>
</dbReference>
<protein>
    <submittedName>
        <fullName evidence="1">Uncharacterized protein</fullName>
    </submittedName>
</protein>
<proteinExistence type="predicted"/>
<evidence type="ECO:0000313" key="2">
    <source>
        <dbReference type="Proteomes" id="UP000289738"/>
    </source>
</evidence>
<comment type="caution">
    <text evidence="1">The sequence shown here is derived from an EMBL/GenBank/DDBJ whole genome shotgun (WGS) entry which is preliminary data.</text>
</comment>